<keyword evidence="1" id="KW-0472">Membrane</keyword>
<keyword evidence="3" id="KW-1185">Reference proteome</keyword>
<keyword evidence="1" id="KW-0812">Transmembrane</keyword>
<evidence type="ECO:0000313" key="2">
    <source>
        <dbReference type="EMBL" id="PRY36596.1"/>
    </source>
</evidence>
<organism evidence="2 3">
    <name type="scientific">Geodermatophilus tzadiensis</name>
    <dbReference type="NCBI Taxonomy" id="1137988"/>
    <lineage>
        <taxon>Bacteria</taxon>
        <taxon>Bacillati</taxon>
        <taxon>Actinomycetota</taxon>
        <taxon>Actinomycetes</taxon>
        <taxon>Geodermatophilales</taxon>
        <taxon>Geodermatophilaceae</taxon>
        <taxon>Geodermatophilus</taxon>
    </lineage>
</organism>
<protein>
    <submittedName>
        <fullName evidence="2">Uncharacterized protein</fullName>
    </submittedName>
</protein>
<evidence type="ECO:0000313" key="3">
    <source>
        <dbReference type="Proteomes" id="UP000239210"/>
    </source>
</evidence>
<dbReference type="EMBL" id="PVTG01000025">
    <property type="protein sequence ID" value="PRY36596.1"/>
    <property type="molecule type" value="Genomic_DNA"/>
</dbReference>
<keyword evidence="1" id="KW-1133">Transmembrane helix</keyword>
<sequence length="91" mass="9565">MALSGTTVVPVFRWVCAAVAGAVLSGFAFLLVTGRYANDGPVILQLGAGHGLHRGDLFVATGWAVAMVMLAVLAWPHRRPVSRADRPGPSR</sequence>
<evidence type="ECO:0000256" key="1">
    <source>
        <dbReference type="SAM" id="Phobius"/>
    </source>
</evidence>
<dbReference type="Proteomes" id="UP000239210">
    <property type="component" value="Unassembled WGS sequence"/>
</dbReference>
<feature type="transmembrane region" description="Helical" evidence="1">
    <location>
        <begin position="57"/>
        <end position="76"/>
    </location>
</feature>
<gene>
    <name evidence="2" type="ORF">LY71_12517</name>
</gene>
<reference evidence="2 3" key="1">
    <citation type="submission" date="2018-03" db="EMBL/GenBank/DDBJ databases">
        <title>Genomic Encyclopedia of Archaeal and Bacterial Type Strains, Phase II (KMG-II): from individual species to whole genera.</title>
        <authorList>
            <person name="Goeker M."/>
        </authorList>
    </citation>
    <scope>NUCLEOTIDE SEQUENCE [LARGE SCALE GENOMIC DNA]</scope>
    <source>
        <strain evidence="2 3">DSM 45416</strain>
    </source>
</reference>
<accession>A0A2T0ST64</accession>
<name>A0A2T0ST64_9ACTN</name>
<dbReference type="AlphaFoldDB" id="A0A2T0ST64"/>
<feature type="transmembrane region" description="Helical" evidence="1">
    <location>
        <begin position="12"/>
        <end position="37"/>
    </location>
</feature>
<proteinExistence type="predicted"/>
<comment type="caution">
    <text evidence="2">The sequence shown here is derived from an EMBL/GenBank/DDBJ whole genome shotgun (WGS) entry which is preliminary data.</text>
</comment>